<dbReference type="EMBL" id="JAODUO010000744">
    <property type="protein sequence ID" value="KAK2175198.1"/>
    <property type="molecule type" value="Genomic_DNA"/>
</dbReference>
<dbReference type="GO" id="GO:0005829">
    <property type="term" value="C:cytosol"/>
    <property type="evidence" value="ECO:0007669"/>
    <property type="project" value="TreeGrafter"/>
</dbReference>
<comment type="catalytic activity">
    <reaction evidence="7">
        <text>apo-[ACP] + CoA = holo-[ACP] + adenosine 3',5'-bisphosphate + H(+)</text>
        <dbReference type="Rhea" id="RHEA:12068"/>
        <dbReference type="Rhea" id="RHEA-COMP:9685"/>
        <dbReference type="Rhea" id="RHEA-COMP:9690"/>
        <dbReference type="ChEBI" id="CHEBI:15378"/>
        <dbReference type="ChEBI" id="CHEBI:29999"/>
        <dbReference type="ChEBI" id="CHEBI:57287"/>
        <dbReference type="ChEBI" id="CHEBI:58343"/>
        <dbReference type="ChEBI" id="CHEBI:64479"/>
        <dbReference type="EC" id="2.7.8.7"/>
    </reaction>
    <physiologicalReaction direction="left-to-right" evidence="7">
        <dbReference type="Rhea" id="RHEA:12069"/>
    </physiologicalReaction>
</comment>
<dbReference type="Gene3D" id="3.90.470.20">
    <property type="entry name" value="4'-phosphopantetheinyl transferase domain"/>
    <property type="match status" value="1"/>
</dbReference>
<keyword evidence="11" id="KW-1185">Reference proteome</keyword>
<accession>A0AAD9KR81</accession>
<dbReference type="FunFam" id="3.90.470.20:FF:000003">
    <property type="entry name" value="L-aminoadipate-semialdehyde dehydrogenase-phosphopantetheinyl transferase"/>
    <property type="match status" value="1"/>
</dbReference>
<dbReference type="SUPFAM" id="SSF56214">
    <property type="entry name" value="4'-phosphopantetheinyl transferase"/>
    <property type="match status" value="1"/>
</dbReference>
<dbReference type="PANTHER" id="PTHR12215">
    <property type="entry name" value="PHOSPHOPANTETHEINE TRANSFERASE"/>
    <property type="match status" value="1"/>
</dbReference>
<evidence type="ECO:0000256" key="3">
    <source>
        <dbReference type="ARBA" id="ARBA00016301"/>
    </source>
</evidence>
<evidence type="ECO:0000259" key="9">
    <source>
        <dbReference type="Pfam" id="PF01648"/>
    </source>
</evidence>
<dbReference type="PANTHER" id="PTHR12215:SF10">
    <property type="entry name" value="L-AMINOADIPATE-SEMIALDEHYDE DEHYDROGENASE-PHOSPHOPANTETHEINYL TRANSFERASE"/>
    <property type="match status" value="1"/>
</dbReference>
<feature type="domain" description="4'-phosphopantetheinyl transferase" evidence="9">
    <location>
        <begin position="3"/>
        <end position="101"/>
    </location>
</feature>
<evidence type="ECO:0000313" key="11">
    <source>
        <dbReference type="Proteomes" id="UP001209878"/>
    </source>
</evidence>
<dbReference type="GO" id="GO:0008897">
    <property type="term" value="F:holo-[acyl-carrier-protein] synthase activity"/>
    <property type="evidence" value="ECO:0007669"/>
    <property type="project" value="UniProtKB-EC"/>
</dbReference>
<dbReference type="Proteomes" id="UP001209878">
    <property type="component" value="Unassembled WGS sequence"/>
</dbReference>
<dbReference type="InterPro" id="IPR037143">
    <property type="entry name" value="4-PPantetheinyl_Trfase_dom_sf"/>
</dbReference>
<evidence type="ECO:0000256" key="1">
    <source>
        <dbReference type="ARBA" id="ARBA00006195"/>
    </source>
</evidence>
<gene>
    <name evidence="10" type="ORF">NP493_744g01027</name>
</gene>
<dbReference type="AlphaFoldDB" id="A0AAD9KR81"/>
<evidence type="ECO:0000256" key="4">
    <source>
        <dbReference type="ARBA" id="ARBA00022679"/>
    </source>
</evidence>
<proteinExistence type="inferred from homology"/>
<comment type="catalytic activity">
    <reaction evidence="8">
        <text>apo-[ACP] + acetyl-CoA = acetyl-[ACP] + adenosine 3',5'-bisphosphate + H(+)</text>
        <dbReference type="Rhea" id="RHEA:46564"/>
        <dbReference type="Rhea" id="RHEA-COMP:9621"/>
        <dbReference type="Rhea" id="RHEA-COMP:9690"/>
        <dbReference type="ChEBI" id="CHEBI:15378"/>
        <dbReference type="ChEBI" id="CHEBI:29999"/>
        <dbReference type="ChEBI" id="CHEBI:57288"/>
        <dbReference type="ChEBI" id="CHEBI:58343"/>
        <dbReference type="ChEBI" id="CHEBI:78446"/>
    </reaction>
    <physiologicalReaction direction="left-to-right" evidence="8">
        <dbReference type="Rhea" id="RHEA:46565"/>
    </physiologicalReaction>
</comment>
<name>A0AAD9KR81_RIDPI</name>
<organism evidence="10 11">
    <name type="scientific">Ridgeia piscesae</name>
    <name type="common">Tubeworm</name>
    <dbReference type="NCBI Taxonomy" id="27915"/>
    <lineage>
        <taxon>Eukaryota</taxon>
        <taxon>Metazoa</taxon>
        <taxon>Spiralia</taxon>
        <taxon>Lophotrochozoa</taxon>
        <taxon>Annelida</taxon>
        <taxon>Polychaeta</taxon>
        <taxon>Sedentaria</taxon>
        <taxon>Canalipalpata</taxon>
        <taxon>Sabellida</taxon>
        <taxon>Siboglinidae</taxon>
        <taxon>Ridgeia</taxon>
    </lineage>
</organism>
<protein>
    <recommendedName>
        <fullName evidence="3">L-aminoadipate-semialdehyde dehydrogenase-phosphopantetheinyl transferase</fullName>
        <ecNumber evidence="2">2.7.8.7</ecNumber>
    </recommendedName>
    <alternativeName>
        <fullName evidence="5">4'-phosphopantetheinyl transferase</fullName>
    </alternativeName>
    <alternativeName>
        <fullName evidence="6">Alpha-aminoadipic semialdehyde dehydrogenase-phosphopantetheinyl transferase</fullName>
    </alternativeName>
</protein>
<keyword evidence="4" id="KW-0808">Transferase</keyword>
<evidence type="ECO:0000256" key="8">
    <source>
        <dbReference type="ARBA" id="ARBA00048794"/>
    </source>
</evidence>
<reference evidence="10" key="1">
    <citation type="journal article" date="2023" name="Mol. Biol. Evol.">
        <title>Third-Generation Sequencing Reveals the Adaptive Role of the Epigenome in Three Deep-Sea Polychaetes.</title>
        <authorList>
            <person name="Perez M."/>
            <person name="Aroh O."/>
            <person name="Sun Y."/>
            <person name="Lan Y."/>
            <person name="Juniper S.K."/>
            <person name="Young C.R."/>
            <person name="Angers B."/>
            <person name="Qian P.Y."/>
        </authorList>
    </citation>
    <scope>NUCLEOTIDE SEQUENCE</scope>
    <source>
        <strain evidence="10">R07B-5</strain>
    </source>
</reference>
<dbReference type="EC" id="2.7.8.7" evidence="2"/>
<dbReference type="InterPro" id="IPR050559">
    <property type="entry name" value="P-Pant_transferase_sf"/>
</dbReference>
<dbReference type="GO" id="GO:0019878">
    <property type="term" value="P:lysine biosynthetic process via aminoadipic acid"/>
    <property type="evidence" value="ECO:0007669"/>
    <property type="project" value="TreeGrafter"/>
</dbReference>
<comment type="similarity">
    <text evidence="1">Belongs to the P-Pant transferase superfamily. AcpS family.</text>
</comment>
<evidence type="ECO:0000256" key="5">
    <source>
        <dbReference type="ARBA" id="ARBA00030484"/>
    </source>
</evidence>
<evidence type="ECO:0000313" key="10">
    <source>
        <dbReference type="EMBL" id="KAK2175198.1"/>
    </source>
</evidence>
<evidence type="ECO:0000256" key="7">
    <source>
        <dbReference type="ARBA" id="ARBA00048641"/>
    </source>
</evidence>
<dbReference type="InterPro" id="IPR008278">
    <property type="entry name" value="4-PPantetheinyl_Trfase_dom"/>
</dbReference>
<dbReference type="GO" id="GO:0000287">
    <property type="term" value="F:magnesium ion binding"/>
    <property type="evidence" value="ECO:0007669"/>
    <property type="project" value="InterPro"/>
</dbReference>
<evidence type="ECO:0000256" key="2">
    <source>
        <dbReference type="ARBA" id="ARBA00013172"/>
    </source>
</evidence>
<dbReference type="Pfam" id="PF01648">
    <property type="entry name" value="ACPS"/>
    <property type="match status" value="1"/>
</dbReference>
<sequence>MQIEYPRNRGTEKFFSTFDRQFTAQEWSTIRRPSSEWQQLTNFYRFWCLKESYVKALGIGIGFTLHRLDFHVNSDVPIGRTVCDTKVYVDGSLQQDWRFEETMLDDKHGVAVALKKQVSRAQTSGQ</sequence>
<evidence type="ECO:0000256" key="6">
    <source>
        <dbReference type="ARBA" id="ARBA00033443"/>
    </source>
</evidence>
<comment type="caution">
    <text evidence="10">The sequence shown here is derived from an EMBL/GenBank/DDBJ whole genome shotgun (WGS) entry which is preliminary data.</text>
</comment>